<sequence length="283" mass="32367">MKKTFVILPILLILIGAGCTNNQQDIIEQQQKQIEDLNKKIDEVVLTKNNNSVTTTVIEDATAAEDQTKEQFIIREVVVPPKDNFIIKEEIQKVESEIIKKTEKTTEETLKNESNINVVEKDVEVELKTKLCDDKNEKETLKITTEKIYLLLTNLIKLSYEGLDAGVDSKFNYNVLFSRKSTVDNYVNQLTNLSNEIPNTLLNGESLTVAKNNLQISINKLRENFNLNLKAYELLKEDIENTPEALKLMKQAQEEMNLYKDYSTKFKSSIDTALNIECNNVVK</sequence>
<accession>A0A2M7VBP7</accession>
<dbReference type="PROSITE" id="PS51257">
    <property type="entry name" value="PROKAR_LIPOPROTEIN"/>
    <property type="match status" value="1"/>
</dbReference>
<dbReference type="AlphaFoldDB" id="A0A2M7VBP7"/>
<proteinExistence type="predicted"/>
<gene>
    <name evidence="2" type="ORF">COX80_01580</name>
</gene>
<comment type="caution">
    <text evidence="2">The sequence shown here is derived from an EMBL/GenBank/DDBJ whole genome shotgun (WGS) entry which is preliminary data.</text>
</comment>
<protein>
    <submittedName>
        <fullName evidence="2">Uncharacterized protein</fullName>
    </submittedName>
</protein>
<name>A0A2M7VBP7_9BACT</name>
<keyword evidence="1" id="KW-0175">Coiled coil</keyword>
<feature type="coiled-coil region" evidence="1">
    <location>
        <begin position="20"/>
        <end position="47"/>
    </location>
</feature>
<dbReference type="Proteomes" id="UP000231453">
    <property type="component" value="Unassembled WGS sequence"/>
</dbReference>
<organism evidence="2 3">
    <name type="scientific">Candidatus Magasanikbacteria bacterium CG_4_10_14_0_2_um_filter_33_14</name>
    <dbReference type="NCBI Taxonomy" id="1974636"/>
    <lineage>
        <taxon>Bacteria</taxon>
        <taxon>Candidatus Magasanikiibacteriota</taxon>
    </lineage>
</organism>
<evidence type="ECO:0000313" key="3">
    <source>
        <dbReference type="Proteomes" id="UP000231453"/>
    </source>
</evidence>
<evidence type="ECO:0000313" key="2">
    <source>
        <dbReference type="EMBL" id="PIZ96318.1"/>
    </source>
</evidence>
<evidence type="ECO:0000256" key="1">
    <source>
        <dbReference type="SAM" id="Coils"/>
    </source>
</evidence>
<dbReference type="EMBL" id="PFPL01000028">
    <property type="protein sequence ID" value="PIZ96318.1"/>
    <property type="molecule type" value="Genomic_DNA"/>
</dbReference>
<reference evidence="3" key="1">
    <citation type="submission" date="2017-09" db="EMBL/GenBank/DDBJ databases">
        <title>Depth-based differentiation of microbial function through sediment-hosted aquifers and enrichment of novel symbionts in the deep terrestrial subsurface.</title>
        <authorList>
            <person name="Probst A.J."/>
            <person name="Ladd B."/>
            <person name="Jarett J.K."/>
            <person name="Geller-Mcgrath D.E."/>
            <person name="Sieber C.M.K."/>
            <person name="Emerson J.B."/>
            <person name="Anantharaman K."/>
            <person name="Thomas B.C."/>
            <person name="Malmstrom R."/>
            <person name="Stieglmeier M."/>
            <person name="Klingl A."/>
            <person name="Woyke T."/>
            <person name="Ryan C.M."/>
            <person name="Banfield J.F."/>
        </authorList>
    </citation>
    <scope>NUCLEOTIDE SEQUENCE [LARGE SCALE GENOMIC DNA]</scope>
</reference>